<reference evidence="2 3" key="1">
    <citation type="journal article" date="2015" name="Stand. Genomic Sci.">
        <title>Genomic Encyclopedia of Bacterial and Archaeal Type Strains, Phase III: the genomes of soil and plant-associated and newly described type strains.</title>
        <authorList>
            <person name="Whitman W.B."/>
            <person name="Woyke T."/>
            <person name="Klenk H.P."/>
            <person name="Zhou Y."/>
            <person name="Lilburn T.G."/>
            <person name="Beck B.J."/>
            <person name="De Vos P."/>
            <person name="Vandamme P."/>
            <person name="Eisen J.A."/>
            <person name="Garrity G."/>
            <person name="Hugenholtz P."/>
            <person name="Kyrpides N.C."/>
        </authorList>
    </citation>
    <scope>NUCLEOTIDE SEQUENCE [LARGE SCALE GENOMIC DNA]</scope>
    <source>
        <strain evidence="2 3">CGMCC 1.7270</strain>
    </source>
</reference>
<comment type="caution">
    <text evidence="2">The sequence shown here is derived from an EMBL/GenBank/DDBJ whole genome shotgun (WGS) entry which is preliminary data.</text>
</comment>
<protein>
    <recommendedName>
        <fullName evidence="4">Lipoprotein</fullName>
    </recommendedName>
</protein>
<keyword evidence="1" id="KW-0812">Transmembrane</keyword>
<proteinExistence type="predicted"/>
<name>A0A562LS28_9FLAO</name>
<feature type="transmembrane region" description="Helical" evidence="1">
    <location>
        <begin position="96"/>
        <end position="116"/>
    </location>
</feature>
<evidence type="ECO:0000313" key="2">
    <source>
        <dbReference type="EMBL" id="TWI10454.1"/>
    </source>
</evidence>
<sequence>MLLLKRFKWICCILTTSILMGSCHVYEKIPSDIEKATASNMRVKITMTDNQKYFFKKIEKTDSLYYGVEEVGLDVIKKPLKKEDIKKLQIINKPKSRFLTVAGITIPIAILVMLISSNSWSSGAGPVGGF</sequence>
<accession>A0A562LS28</accession>
<keyword evidence="3" id="KW-1185">Reference proteome</keyword>
<keyword evidence="1" id="KW-0472">Membrane</keyword>
<dbReference type="RefSeq" id="WP_131473135.1">
    <property type="nucleotide sequence ID" value="NZ_AVBI01000001.1"/>
</dbReference>
<evidence type="ECO:0000313" key="3">
    <source>
        <dbReference type="Proteomes" id="UP000319848"/>
    </source>
</evidence>
<evidence type="ECO:0000256" key="1">
    <source>
        <dbReference type="SAM" id="Phobius"/>
    </source>
</evidence>
<organism evidence="2 3">
    <name type="scientific">Flavobacterium cauense R2A-7</name>
    <dbReference type="NCBI Taxonomy" id="1341154"/>
    <lineage>
        <taxon>Bacteria</taxon>
        <taxon>Pseudomonadati</taxon>
        <taxon>Bacteroidota</taxon>
        <taxon>Flavobacteriia</taxon>
        <taxon>Flavobacteriales</taxon>
        <taxon>Flavobacteriaceae</taxon>
        <taxon>Flavobacterium</taxon>
    </lineage>
</organism>
<dbReference type="EMBL" id="VLKQ01000010">
    <property type="protein sequence ID" value="TWI10454.1"/>
    <property type="molecule type" value="Genomic_DNA"/>
</dbReference>
<dbReference type="Proteomes" id="UP000319848">
    <property type="component" value="Unassembled WGS sequence"/>
</dbReference>
<dbReference type="OrthoDB" id="1453201at2"/>
<gene>
    <name evidence="2" type="ORF">IP98_02265</name>
</gene>
<dbReference type="AlphaFoldDB" id="A0A562LS28"/>
<evidence type="ECO:0008006" key="4">
    <source>
        <dbReference type="Google" id="ProtNLM"/>
    </source>
</evidence>
<keyword evidence="1" id="KW-1133">Transmembrane helix</keyword>
<dbReference type="PROSITE" id="PS51257">
    <property type="entry name" value="PROKAR_LIPOPROTEIN"/>
    <property type="match status" value="1"/>
</dbReference>